<protein>
    <submittedName>
        <fullName evidence="3">Uncharacterized protein</fullName>
    </submittedName>
</protein>
<feature type="compositionally biased region" description="Acidic residues" evidence="1">
    <location>
        <begin position="117"/>
        <end position="136"/>
    </location>
</feature>
<organism evidence="2 3">
    <name type="scientific">Ditylenchus dipsaci</name>
    <dbReference type="NCBI Taxonomy" id="166011"/>
    <lineage>
        <taxon>Eukaryota</taxon>
        <taxon>Metazoa</taxon>
        <taxon>Ecdysozoa</taxon>
        <taxon>Nematoda</taxon>
        <taxon>Chromadorea</taxon>
        <taxon>Rhabditida</taxon>
        <taxon>Tylenchina</taxon>
        <taxon>Tylenchomorpha</taxon>
        <taxon>Sphaerularioidea</taxon>
        <taxon>Anguinidae</taxon>
        <taxon>Anguininae</taxon>
        <taxon>Ditylenchus</taxon>
    </lineage>
</organism>
<dbReference type="Proteomes" id="UP000887574">
    <property type="component" value="Unplaced"/>
</dbReference>
<evidence type="ECO:0000313" key="2">
    <source>
        <dbReference type="Proteomes" id="UP000887574"/>
    </source>
</evidence>
<evidence type="ECO:0000256" key="1">
    <source>
        <dbReference type="SAM" id="MobiDB-lite"/>
    </source>
</evidence>
<evidence type="ECO:0000313" key="3">
    <source>
        <dbReference type="WBParaSite" id="jg18776"/>
    </source>
</evidence>
<name>A0A915DDI6_9BILA</name>
<feature type="region of interest" description="Disordered" evidence="1">
    <location>
        <begin position="176"/>
        <end position="199"/>
    </location>
</feature>
<dbReference type="AlphaFoldDB" id="A0A915DDI6"/>
<dbReference type="Pfam" id="PF10175">
    <property type="entry name" value="MPP6"/>
    <property type="match status" value="1"/>
</dbReference>
<dbReference type="WBParaSite" id="jg18776">
    <property type="protein sequence ID" value="jg18776"/>
    <property type="gene ID" value="jg18776"/>
</dbReference>
<proteinExistence type="predicted"/>
<sequence>MPSSLSTITSSISKVKVSPNVLKMQFMKKTMVKLEQEERAWLKLSKVEEPLAKPATVYSTAETIEDEPTCSLGGIMTEERFTVLEDLRFGRFSYQKQNPDIEKLMILHECRRLGIDPPEEEDADEDGELKEEEGEQESAAANRVEMLDQWQGSRSALTEDTTPTIRCIKQTDKRQKFNNNKKARDGSWHGKGGHNKQTREGKVNKMESTTCIVYPGNPSNAHIRRLRGVQENNKVDIEIIC</sequence>
<reference evidence="3" key="1">
    <citation type="submission" date="2022-11" db="UniProtKB">
        <authorList>
            <consortium name="WormBaseParasite"/>
        </authorList>
    </citation>
    <scope>IDENTIFICATION</scope>
</reference>
<keyword evidence="2" id="KW-1185">Reference proteome</keyword>
<feature type="region of interest" description="Disordered" evidence="1">
    <location>
        <begin position="115"/>
        <end position="140"/>
    </location>
</feature>
<accession>A0A915DDI6</accession>